<reference evidence="1 2" key="1">
    <citation type="journal article" date="2019" name="Nat. Ecol. Evol.">
        <title>Megaphylogeny resolves global patterns of mushroom evolution.</title>
        <authorList>
            <person name="Varga T."/>
            <person name="Krizsan K."/>
            <person name="Foldi C."/>
            <person name="Dima B."/>
            <person name="Sanchez-Garcia M."/>
            <person name="Sanchez-Ramirez S."/>
            <person name="Szollosi G.J."/>
            <person name="Szarkandi J.G."/>
            <person name="Papp V."/>
            <person name="Albert L."/>
            <person name="Andreopoulos W."/>
            <person name="Angelini C."/>
            <person name="Antonin V."/>
            <person name="Barry K.W."/>
            <person name="Bougher N.L."/>
            <person name="Buchanan P."/>
            <person name="Buyck B."/>
            <person name="Bense V."/>
            <person name="Catcheside P."/>
            <person name="Chovatia M."/>
            <person name="Cooper J."/>
            <person name="Damon W."/>
            <person name="Desjardin D."/>
            <person name="Finy P."/>
            <person name="Geml J."/>
            <person name="Haridas S."/>
            <person name="Hughes K."/>
            <person name="Justo A."/>
            <person name="Karasinski D."/>
            <person name="Kautmanova I."/>
            <person name="Kiss B."/>
            <person name="Kocsube S."/>
            <person name="Kotiranta H."/>
            <person name="LaButti K.M."/>
            <person name="Lechner B.E."/>
            <person name="Liimatainen K."/>
            <person name="Lipzen A."/>
            <person name="Lukacs Z."/>
            <person name="Mihaltcheva S."/>
            <person name="Morgado L.N."/>
            <person name="Niskanen T."/>
            <person name="Noordeloos M.E."/>
            <person name="Ohm R.A."/>
            <person name="Ortiz-Santana B."/>
            <person name="Ovrebo C."/>
            <person name="Racz N."/>
            <person name="Riley R."/>
            <person name="Savchenko A."/>
            <person name="Shiryaev A."/>
            <person name="Soop K."/>
            <person name="Spirin V."/>
            <person name="Szebenyi C."/>
            <person name="Tomsovsky M."/>
            <person name="Tulloss R.E."/>
            <person name="Uehling J."/>
            <person name="Grigoriev I.V."/>
            <person name="Vagvolgyi C."/>
            <person name="Papp T."/>
            <person name="Martin F.M."/>
            <person name="Miettinen O."/>
            <person name="Hibbett D.S."/>
            <person name="Nagy L.G."/>
        </authorList>
    </citation>
    <scope>NUCLEOTIDE SEQUENCE [LARGE SCALE GENOMIC DNA]</scope>
    <source>
        <strain evidence="1 2">CBS 962.96</strain>
    </source>
</reference>
<name>A0A4S8LQK9_DENBC</name>
<gene>
    <name evidence="1" type="ORF">K435DRAFT_863528</name>
</gene>
<proteinExistence type="predicted"/>
<evidence type="ECO:0000313" key="1">
    <source>
        <dbReference type="EMBL" id="THU91273.1"/>
    </source>
</evidence>
<dbReference type="Proteomes" id="UP000297245">
    <property type="component" value="Unassembled WGS sequence"/>
</dbReference>
<dbReference type="EMBL" id="ML179310">
    <property type="protein sequence ID" value="THU91273.1"/>
    <property type="molecule type" value="Genomic_DNA"/>
</dbReference>
<organism evidence="1 2">
    <name type="scientific">Dendrothele bispora (strain CBS 962.96)</name>
    <dbReference type="NCBI Taxonomy" id="1314807"/>
    <lineage>
        <taxon>Eukaryota</taxon>
        <taxon>Fungi</taxon>
        <taxon>Dikarya</taxon>
        <taxon>Basidiomycota</taxon>
        <taxon>Agaricomycotina</taxon>
        <taxon>Agaricomycetes</taxon>
        <taxon>Agaricomycetidae</taxon>
        <taxon>Agaricales</taxon>
        <taxon>Agaricales incertae sedis</taxon>
        <taxon>Dendrothele</taxon>
    </lineage>
</organism>
<dbReference type="AlphaFoldDB" id="A0A4S8LQK9"/>
<protein>
    <submittedName>
        <fullName evidence="1">Uncharacterized protein</fullName>
    </submittedName>
</protein>
<evidence type="ECO:0000313" key="2">
    <source>
        <dbReference type="Proteomes" id="UP000297245"/>
    </source>
</evidence>
<keyword evidence="2" id="KW-1185">Reference proteome</keyword>
<sequence length="107" mass="11620">MANGPGGKSIYRAKLPQHTIFHIILSVCSSGRNPISLGVDKNFVLKHGQPGLLLNASQKYNWFSDALSSAQARNLWYSVVSTVFLVAPQRFGMVVAKTVEAEGSSKE</sequence>
<accession>A0A4S8LQK9</accession>